<dbReference type="SUPFAM" id="SSF55874">
    <property type="entry name" value="ATPase domain of HSP90 chaperone/DNA topoisomerase II/histidine kinase"/>
    <property type="match status" value="1"/>
</dbReference>
<comment type="caution">
    <text evidence="1">The sequence shown here is derived from an EMBL/GenBank/DDBJ whole genome shotgun (WGS) entry which is preliminary data.</text>
</comment>
<sequence>MTENVLHAIDTIEVKRLPPDPDVMKAIGLSHDMTTGLADLVDNCIDANASKILIRFIRIGGRLRSLLVIDNGRGMGDKRIDAAMTVGRRRDYKGDSLGHFGMGLKAASFSQADTLTVLSKKRGRLAVGRRIKRAHVQDFLCEVLDPGQSGEDLEAALFEVEADGGTLVKWDNVRTFPTATDPTITDEYLSHTINRLRLHLGLTLHRILGTKVSITIDVTDADGGGPGAPSTVQSVDPFGYKRSGKASYPKDLICDVGGERLSITAHIWPPRSEALGFRLGGDPSIGQGFYFYRNNRLIEARGWKNAASTNRRLQLARVEVDISNWPELFDINMEKSSVHPRPEFIQAVESAVAKDGTSFEDYLADADGLYRESNRRGRTRQPVLEAGTGMPAKVRKAIQVEYPRDESRAALEIRWTDFYDGDEFFEVDRESNTLWLNKIYRKGMLAGRRGGVNDLPVVKALLFLLAEDVFRGAAFGPRDKDNAAAWQAVLTAAAKEETGK</sequence>
<keyword evidence="1" id="KW-0808">Transferase</keyword>
<keyword evidence="1" id="KW-0418">Kinase</keyword>
<dbReference type="GO" id="GO:0016301">
    <property type="term" value="F:kinase activity"/>
    <property type="evidence" value="ECO:0007669"/>
    <property type="project" value="UniProtKB-KW"/>
</dbReference>
<dbReference type="Gene3D" id="3.30.565.10">
    <property type="entry name" value="Histidine kinase-like ATPase, C-terminal domain"/>
    <property type="match status" value="1"/>
</dbReference>
<dbReference type="RefSeq" id="WP_110468702.1">
    <property type="nucleotide sequence ID" value="NZ_QJSP01000003.1"/>
</dbReference>
<dbReference type="OrthoDB" id="3757919at2"/>
<reference evidence="1 2" key="1">
    <citation type="submission" date="2018-06" db="EMBL/GenBank/DDBJ databases">
        <title>Genomic Encyclopedia of Type Strains, Phase IV (KMG-IV): sequencing the most valuable type-strain genomes for metagenomic binning, comparative biology and taxonomic classification.</title>
        <authorList>
            <person name="Goeker M."/>
        </authorList>
    </citation>
    <scope>NUCLEOTIDE SEQUENCE [LARGE SCALE GENOMIC DNA]</scope>
    <source>
        <strain evidence="1 2">DSM 45521</strain>
    </source>
</reference>
<gene>
    <name evidence="1" type="ORF">DFR67_103460</name>
</gene>
<dbReference type="EMBL" id="QJSP01000003">
    <property type="protein sequence ID" value="PYE19547.1"/>
    <property type="molecule type" value="Genomic_DNA"/>
</dbReference>
<name>A0A318RTX8_WILLI</name>
<protein>
    <submittedName>
        <fullName evidence="1">Histidine kinase/DNA gyrase B/HSP90-like ATPase</fullName>
    </submittedName>
</protein>
<dbReference type="Proteomes" id="UP000247591">
    <property type="component" value="Unassembled WGS sequence"/>
</dbReference>
<proteinExistence type="predicted"/>
<organism evidence="1 2">
    <name type="scientific">Williamsia limnetica</name>
    <dbReference type="NCBI Taxonomy" id="882452"/>
    <lineage>
        <taxon>Bacteria</taxon>
        <taxon>Bacillati</taxon>
        <taxon>Actinomycetota</taxon>
        <taxon>Actinomycetes</taxon>
        <taxon>Mycobacteriales</taxon>
        <taxon>Nocardiaceae</taxon>
        <taxon>Williamsia</taxon>
    </lineage>
</organism>
<dbReference type="AlphaFoldDB" id="A0A318RTX8"/>
<dbReference type="Pfam" id="PF13589">
    <property type="entry name" value="HATPase_c_3"/>
    <property type="match status" value="1"/>
</dbReference>
<keyword evidence="2" id="KW-1185">Reference proteome</keyword>
<accession>A0A318RTX8</accession>
<dbReference type="InterPro" id="IPR036890">
    <property type="entry name" value="HATPase_C_sf"/>
</dbReference>
<evidence type="ECO:0000313" key="2">
    <source>
        <dbReference type="Proteomes" id="UP000247591"/>
    </source>
</evidence>
<evidence type="ECO:0000313" key="1">
    <source>
        <dbReference type="EMBL" id="PYE19547.1"/>
    </source>
</evidence>